<feature type="domain" description="Peptidase C51" evidence="1">
    <location>
        <begin position="205"/>
        <end position="300"/>
    </location>
</feature>
<name>A0ABS7C1W7_9BACL</name>
<proteinExistence type="predicted"/>
<accession>A0ABS7C1W7</accession>
<organism evidence="2 3">
    <name type="scientific">Paenibacillus sepulcri</name>
    <dbReference type="NCBI Taxonomy" id="359917"/>
    <lineage>
        <taxon>Bacteria</taxon>
        <taxon>Bacillati</taxon>
        <taxon>Bacillota</taxon>
        <taxon>Bacilli</taxon>
        <taxon>Bacillales</taxon>
        <taxon>Paenibacillaceae</taxon>
        <taxon>Paenibacillus</taxon>
    </lineage>
</organism>
<sequence length="340" mass="38979">MIMSIVSRARQQEACVHLYGVSAFASMLALKRGLNQELAEIAGLLHGYYFYKTGIHDFPGPNSAEAVRPVLRDMNIFTKEEQLIIQQAIFYQGERTGTHGPYDEMIKDAYVMQSYFQNRSRSLSQQDTPRLQKVLRELGISHEMPENMHSEGRVSSSFSAAGKRGKLADIAEALAGEDIIGVPGDERYREICQYWPDRNVYKDLQNSWCAAFVYHCCRQAGFLLPIRYPNSICRFAGVGAWLEWAGLPETGFFHEDDQNGFTPQRGDIVIYEKLLFDDPHDHIGILLACEDEKILVAEGNRDNQNFSCVFYRNRRHCIRGYIRIDDSYRYHFDGSYSPIL</sequence>
<evidence type="ECO:0000313" key="2">
    <source>
        <dbReference type="EMBL" id="MBW7454862.1"/>
    </source>
</evidence>
<comment type="caution">
    <text evidence="2">The sequence shown here is derived from an EMBL/GenBank/DDBJ whole genome shotgun (WGS) entry which is preliminary data.</text>
</comment>
<dbReference type="EMBL" id="JAHZIK010000263">
    <property type="protein sequence ID" value="MBW7454862.1"/>
    <property type="molecule type" value="Genomic_DNA"/>
</dbReference>
<keyword evidence="3" id="KW-1185">Reference proteome</keyword>
<evidence type="ECO:0000259" key="1">
    <source>
        <dbReference type="Pfam" id="PF05257"/>
    </source>
</evidence>
<dbReference type="InterPro" id="IPR007921">
    <property type="entry name" value="CHAP_dom"/>
</dbReference>
<evidence type="ECO:0000313" key="3">
    <source>
        <dbReference type="Proteomes" id="UP001519887"/>
    </source>
</evidence>
<dbReference type="InterPro" id="IPR038765">
    <property type="entry name" value="Papain-like_cys_pep_sf"/>
</dbReference>
<dbReference type="Proteomes" id="UP001519887">
    <property type="component" value="Unassembled WGS sequence"/>
</dbReference>
<dbReference type="SUPFAM" id="SSF54001">
    <property type="entry name" value="Cysteine proteinases"/>
    <property type="match status" value="1"/>
</dbReference>
<dbReference type="SUPFAM" id="SSF109604">
    <property type="entry name" value="HD-domain/PDEase-like"/>
    <property type="match status" value="1"/>
</dbReference>
<reference evidence="2 3" key="1">
    <citation type="submission" date="2021-07" db="EMBL/GenBank/DDBJ databases">
        <title>Paenibacillus radiodurans sp. nov., isolated from the southeastern edge of Tengger Desert.</title>
        <authorList>
            <person name="Zhang G."/>
        </authorList>
    </citation>
    <scope>NUCLEOTIDE SEQUENCE [LARGE SCALE GENOMIC DNA]</scope>
    <source>
        <strain evidence="2 3">CCM 7311</strain>
    </source>
</reference>
<dbReference type="Gene3D" id="1.10.3210.10">
    <property type="entry name" value="Hypothetical protein af1432"/>
    <property type="match status" value="1"/>
</dbReference>
<gene>
    <name evidence="2" type="ORF">K0U00_12540</name>
</gene>
<dbReference type="Gene3D" id="3.90.1720.10">
    <property type="entry name" value="endopeptidase domain like (from Nostoc punctiforme)"/>
    <property type="match status" value="1"/>
</dbReference>
<protein>
    <submittedName>
        <fullName evidence="2">CHAP domain-containing protein</fullName>
    </submittedName>
</protein>
<dbReference type="Pfam" id="PF05257">
    <property type="entry name" value="CHAP"/>
    <property type="match status" value="1"/>
</dbReference>